<dbReference type="RefSeq" id="WP_037614740.1">
    <property type="nucleotide sequence ID" value="NZ_JAQLXO010000038.1"/>
</dbReference>
<dbReference type="EMBL" id="UHFX01000003">
    <property type="protein sequence ID" value="SUO04727.1"/>
    <property type="molecule type" value="Genomic_DNA"/>
</dbReference>
<accession>A0A380LNA2</accession>
<name>A0A380LNA2_9FIRM</name>
<reference evidence="1" key="2">
    <citation type="submission" date="2023-01" db="EMBL/GenBank/DDBJ databases">
        <title>Human gut microbiome strain richness.</title>
        <authorList>
            <person name="Chen-Liaw A."/>
        </authorList>
    </citation>
    <scope>NUCLEOTIDE SEQUENCE</scope>
    <source>
        <strain evidence="1">D8_m1001271B151109d0_201107</strain>
    </source>
</reference>
<dbReference type="Proteomes" id="UP001212981">
    <property type="component" value="Unassembled WGS sequence"/>
</dbReference>
<sequence length="70" mass="8532">MEKEETRLRQCLQDCDMTKDKIEEYVCCKDTDQLRLLHQQRKKLMDKLHKAQHKVDVVDYMIHQVKEKEG</sequence>
<keyword evidence="3" id="KW-1185">Reference proteome</keyword>
<organism evidence="2 3">
    <name type="scientific">Faecalicoccus pleomorphus</name>
    <dbReference type="NCBI Taxonomy" id="1323"/>
    <lineage>
        <taxon>Bacteria</taxon>
        <taxon>Bacillati</taxon>
        <taxon>Bacillota</taxon>
        <taxon>Erysipelotrichia</taxon>
        <taxon>Erysipelotrichales</taxon>
        <taxon>Erysipelotrichaceae</taxon>
        <taxon>Faecalicoccus</taxon>
    </lineage>
</organism>
<evidence type="ECO:0000313" key="3">
    <source>
        <dbReference type="Proteomes" id="UP000255523"/>
    </source>
</evidence>
<dbReference type="Proteomes" id="UP000255523">
    <property type="component" value="Unassembled WGS sequence"/>
</dbReference>
<evidence type="ECO:0000313" key="2">
    <source>
        <dbReference type="EMBL" id="SUO04727.1"/>
    </source>
</evidence>
<dbReference type="GeneID" id="77462599"/>
<dbReference type="EMBL" id="JAQLXO010000038">
    <property type="protein sequence ID" value="MDB7983429.1"/>
    <property type="molecule type" value="Genomic_DNA"/>
</dbReference>
<evidence type="ECO:0000313" key="1">
    <source>
        <dbReference type="EMBL" id="MDB7983429.1"/>
    </source>
</evidence>
<gene>
    <name evidence="2" type="ORF">NCTC11087_01654</name>
    <name evidence="1" type="ORF">PND82_11460</name>
</gene>
<proteinExistence type="predicted"/>
<dbReference type="AlphaFoldDB" id="A0A380LNA2"/>
<protein>
    <submittedName>
        <fullName evidence="2">Uncharacterized protein</fullName>
    </submittedName>
</protein>
<reference evidence="2 3" key="1">
    <citation type="submission" date="2018-06" db="EMBL/GenBank/DDBJ databases">
        <authorList>
            <consortium name="Pathogen Informatics"/>
            <person name="Doyle S."/>
        </authorList>
    </citation>
    <scope>NUCLEOTIDE SEQUENCE [LARGE SCALE GENOMIC DNA]</scope>
    <source>
        <strain evidence="2 3">NCTC11087</strain>
    </source>
</reference>